<evidence type="ECO:0000313" key="2">
    <source>
        <dbReference type="EMBL" id="EPS43605.1"/>
    </source>
</evidence>
<dbReference type="AlphaFoldDB" id="S8AKY3"/>
<reference evidence="3" key="2">
    <citation type="submission" date="2013-04" db="EMBL/GenBank/DDBJ databases">
        <title>Genomic mechanisms accounting for the adaptation to parasitism in nematode-trapping fungi.</title>
        <authorList>
            <person name="Ahren D.G."/>
        </authorList>
    </citation>
    <scope>NUCLEOTIDE SEQUENCE [LARGE SCALE GENOMIC DNA]</scope>
    <source>
        <strain evidence="3">CBS 200.50</strain>
    </source>
</reference>
<comment type="caution">
    <text evidence="2">The sequence shown here is derived from an EMBL/GenBank/DDBJ whole genome shotgun (WGS) entry which is preliminary data.</text>
</comment>
<dbReference type="HOGENOM" id="CLU_540805_0_0_1"/>
<keyword evidence="3" id="KW-1185">Reference proteome</keyword>
<accession>S8AKY3</accession>
<name>S8AKY3_DACHA</name>
<dbReference type="Proteomes" id="UP000015100">
    <property type="component" value="Unassembled WGS sequence"/>
</dbReference>
<sequence length="504" mass="57721">MDYKKRQIPRRNRSKRQVKFKKSSEIEEKQSARMDTLALSVFIEEKPSRFRARHLDFVDQGEASNAAAALSKKPKKGLKGWGKGKKAVTNTTIEEEENSEGASILPRKHSTGKKKKLLPRNEYALPSPPLSTSEDCQNLEIPRRGSGSLPNLPQSKFVDGPVDERDEIIEALSWELEHEHHLKTKARWDMNDEYLAELDTFAPETLAENFHDKILKISERFFPQSIMWRIMANRIGINTKKLVLAKKWFPAFIKLPCTPETWPRVISHPDMTCALFVEGVIANTLATQMCHCPALQAEGDLASYLDTFYYHCMSIGPGTLDAAEWMALTLQLMKKMTSPDRTNPRYRYQADIPEIKTVEESVQTKDIIWALCETIRMLRDCVTQPLTASESKELNDMVTDLVVTNFKLSVEWHMKPLAFKQQGPAWHLRSVADGDDKNLDMDDESLFVNADTMDPTQDQQIVAVISPTLLREEWDKPEKMWWQGQIWMKPRLLAAPVPSRPKSI</sequence>
<organism evidence="2 3">
    <name type="scientific">Dactylellina haptotyla (strain CBS 200.50)</name>
    <name type="common">Nematode-trapping fungus</name>
    <name type="synonym">Monacrosporium haptotylum</name>
    <dbReference type="NCBI Taxonomy" id="1284197"/>
    <lineage>
        <taxon>Eukaryota</taxon>
        <taxon>Fungi</taxon>
        <taxon>Dikarya</taxon>
        <taxon>Ascomycota</taxon>
        <taxon>Pezizomycotina</taxon>
        <taxon>Orbiliomycetes</taxon>
        <taxon>Orbiliales</taxon>
        <taxon>Orbiliaceae</taxon>
        <taxon>Dactylellina</taxon>
    </lineage>
</organism>
<protein>
    <submittedName>
        <fullName evidence="2">Uncharacterized protein</fullName>
    </submittedName>
</protein>
<reference evidence="2 3" key="1">
    <citation type="journal article" date="2013" name="PLoS Genet.">
        <title>Genomic mechanisms accounting for the adaptation to parasitism in nematode-trapping fungi.</title>
        <authorList>
            <person name="Meerupati T."/>
            <person name="Andersson K.M."/>
            <person name="Friman E."/>
            <person name="Kumar D."/>
            <person name="Tunlid A."/>
            <person name="Ahren D."/>
        </authorList>
    </citation>
    <scope>NUCLEOTIDE SEQUENCE [LARGE SCALE GENOMIC DNA]</scope>
    <source>
        <strain evidence="2 3">CBS 200.50</strain>
    </source>
</reference>
<feature type="region of interest" description="Disordered" evidence="1">
    <location>
        <begin position="1"/>
        <end position="29"/>
    </location>
</feature>
<dbReference type="EMBL" id="AQGS01000071">
    <property type="protein sequence ID" value="EPS43605.1"/>
    <property type="molecule type" value="Genomic_DNA"/>
</dbReference>
<feature type="compositionally biased region" description="Basic residues" evidence="1">
    <location>
        <begin position="106"/>
        <end position="115"/>
    </location>
</feature>
<feature type="region of interest" description="Disordered" evidence="1">
    <location>
        <begin position="92"/>
        <end position="115"/>
    </location>
</feature>
<gene>
    <name evidence="2" type="ORF">H072_2447</name>
</gene>
<proteinExistence type="predicted"/>
<evidence type="ECO:0000313" key="3">
    <source>
        <dbReference type="Proteomes" id="UP000015100"/>
    </source>
</evidence>
<feature type="compositionally biased region" description="Basic residues" evidence="1">
    <location>
        <begin position="1"/>
        <end position="21"/>
    </location>
</feature>
<dbReference type="OMA" id="PCTPETW"/>
<dbReference type="OrthoDB" id="5344104at2759"/>
<evidence type="ECO:0000256" key="1">
    <source>
        <dbReference type="SAM" id="MobiDB-lite"/>
    </source>
</evidence>